<protein>
    <submittedName>
        <fullName evidence="2">Uncharacterized protein</fullName>
    </submittedName>
</protein>
<sequence length="85" mass="9578">MKLHLFHAKDEREHVGLQKVGQMGQYNKLDSCSAIMGAQQLVGGCDQDLAFEPMPDKVIENVYVTNLNVQGMSFQMHIQQTQEQA</sequence>
<name>A0A914M710_MELIC</name>
<proteinExistence type="predicted"/>
<organism evidence="1 2">
    <name type="scientific">Meloidogyne incognita</name>
    <name type="common">Southern root-knot nematode worm</name>
    <name type="synonym">Oxyuris incognita</name>
    <dbReference type="NCBI Taxonomy" id="6306"/>
    <lineage>
        <taxon>Eukaryota</taxon>
        <taxon>Metazoa</taxon>
        <taxon>Ecdysozoa</taxon>
        <taxon>Nematoda</taxon>
        <taxon>Chromadorea</taxon>
        <taxon>Rhabditida</taxon>
        <taxon>Tylenchina</taxon>
        <taxon>Tylenchomorpha</taxon>
        <taxon>Tylenchoidea</taxon>
        <taxon>Meloidogynidae</taxon>
        <taxon>Meloidogyninae</taxon>
        <taxon>Meloidogyne</taxon>
        <taxon>Meloidogyne incognita group</taxon>
    </lineage>
</organism>
<dbReference type="AlphaFoldDB" id="A0A914M710"/>
<reference evidence="2" key="1">
    <citation type="submission" date="2022-11" db="UniProtKB">
        <authorList>
            <consortium name="WormBaseParasite"/>
        </authorList>
    </citation>
    <scope>IDENTIFICATION</scope>
</reference>
<dbReference type="Proteomes" id="UP000887563">
    <property type="component" value="Unplaced"/>
</dbReference>
<evidence type="ECO:0000313" key="1">
    <source>
        <dbReference type="Proteomes" id="UP000887563"/>
    </source>
</evidence>
<accession>A0A914M710</accession>
<evidence type="ECO:0000313" key="2">
    <source>
        <dbReference type="WBParaSite" id="Minc3s01277g22394"/>
    </source>
</evidence>
<dbReference type="WBParaSite" id="Minc3s01277g22394">
    <property type="protein sequence ID" value="Minc3s01277g22394"/>
    <property type="gene ID" value="Minc3s01277g22394"/>
</dbReference>
<keyword evidence="1" id="KW-1185">Reference proteome</keyword>